<dbReference type="PANTHER" id="PTHR48056">
    <property type="entry name" value="LRR RECEPTOR-LIKE SERINE/THREONINE-PROTEIN KINASE-RELATED"/>
    <property type="match status" value="1"/>
</dbReference>
<keyword evidence="7" id="KW-0597">Phosphoprotein</keyword>
<comment type="similarity">
    <text evidence="2">Belongs to the protein kinase superfamily. Ser/Thr protein kinase family.</text>
</comment>
<dbReference type="PROSITE" id="PS50011">
    <property type="entry name" value="PROTEIN_KINASE_DOM"/>
    <property type="match status" value="1"/>
</dbReference>
<dbReference type="GO" id="GO:0009409">
    <property type="term" value="P:response to cold"/>
    <property type="evidence" value="ECO:0007669"/>
    <property type="project" value="UniProtKB-ARBA"/>
</dbReference>
<dbReference type="SUPFAM" id="SSF56112">
    <property type="entry name" value="Protein kinase-like (PK-like)"/>
    <property type="match status" value="1"/>
</dbReference>
<sequence length="1226" mass="133926">MSCRRAPAETLVSLLLLLLLLVAISCSEGRGGRDPDPREVERSGLLQFKSCVTSDPARLLVVWGSDADHCSWPGVGCDGRSRIVSVNISAKGGAFKLPCSRSSPYRRSCCDLERRMAGTLSSSLRSLSELRVLSLPFHDFVGEIPGDLWGLEKLELLDLEGNSLSGGLPSHFPRRLRVLNLASNLIKGQIPLSLSRCVDLEILDLSGNQLNETIPKLFRGFSKLRELYLSFNQLGGPIPDELGFGSRSLQILDLSGNLLTESIPSNLGNCTELQFLLLFSNLLEGFIPPDLGLLKKLQVLDISMNSLSGYIPAELGNCLELSVIVLSQYGPMLDEKASSSVNIDEFNCFQGILAENITALPKLRVLWAPRATFEGMIPRNWGLCENLEMVNLGQNLFQGHIPQAFTQCKKLKFLNLSSNRLTGWLNKELPVPCMDVFDVSGNQLSASIPKFTNKECPSSNITLDDLSSSYVSFFAYSGLKDLKRLLSEPGGEFTIYHNLANNNFTGALSSLPLATSRSMNNTVYVFLANGNHLFGSLSVIILEKCSRVSHLVINLSNNMMYGRFTSEVGTICRSLVVLDVSSNQISGTIPASLGLLNNLVCLNLSWNQLQGEIPASITQLKGLKYLSLAGNNFSGHIPPDMNKLHSLQVLDLSSNSLAGYIPTGFVKMRNLTALVLNNNNLSGVIPSMFANFASLSKFNVSFNNLSGSWPVNASTLRCDSVFGNPLLQPCPAYSLSVPSSDTQGSGHSPQSSMDSASTNSSNDSSGGFSSIEIASIASAAAIVSVLLALIVLYIYTRKCAPGNRSSARSSGRKEVTVFVDIGVLLTYESVALATGGFNASNCIGSGGFGATYKAEISPGVLVAIKRLAIGRFQGVQQFHAEIKTLGRLRHSNLVTLIGYHLSDSEMFLIYNYLPGGNLERFIQERLRRPVNWRMLHKIALDIACALNYLHNECVPRILHRDVKPSNILLDNEFNAYLSDFGLARLLGNSETHATTGVAGTFGYVAPEYAMTCRVSDKADVYSYGVVLLELISDKKALDPSFSPYGNGFNIVTWASMLLQKGRAREFFTEGLWDVAPHDDLVETLHLGVKWPLTSIVGEPPDFIRGNKRYLSQRVKGIAHLTRSVHVEKFIVATGTCVHYPMHLSVTEIYHDLVSVTEYFVAGDNGGAKMPVEILTRAQVEETLSLPNAVKFDNGNMVQYNMALTRILLLSKFSFLVLLHGFETITH</sequence>
<evidence type="ECO:0000256" key="1">
    <source>
        <dbReference type="ARBA" id="ARBA00004251"/>
    </source>
</evidence>
<dbReference type="InterPro" id="IPR050647">
    <property type="entry name" value="Plant_LRR-RLKs"/>
</dbReference>
<dbReference type="Proteomes" id="UP000734854">
    <property type="component" value="Unassembled WGS sequence"/>
</dbReference>
<feature type="chain" id="PRO_5035316456" description="non-specific serine/threonine protein kinase" evidence="25">
    <location>
        <begin position="30"/>
        <end position="1226"/>
    </location>
</feature>
<comment type="catalytic activity">
    <reaction evidence="21">
        <text>L-seryl-[protein] + ATP = O-phospho-L-seryl-[protein] + ADP + H(+)</text>
        <dbReference type="Rhea" id="RHEA:17989"/>
        <dbReference type="Rhea" id="RHEA-COMP:9863"/>
        <dbReference type="Rhea" id="RHEA-COMP:11604"/>
        <dbReference type="ChEBI" id="CHEBI:15378"/>
        <dbReference type="ChEBI" id="CHEBI:29999"/>
        <dbReference type="ChEBI" id="CHEBI:30616"/>
        <dbReference type="ChEBI" id="CHEBI:83421"/>
        <dbReference type="ChEBI" id="CHEBI:456216"/>
        <dbReference type="EC" id="2.7.11.1"/>
    </reaction>
</comment>
<feature type="compositionally biased region" description="Polar residues" evidence="23">
    <location>
        <begin position="737"/>
        <end position="750"/>
    </location>
</feature>
<dbReference type="FunFam" id="3.30.200.20:FF:000260">
    <property type="entry name" value="LRR receptor-like serine/threonine-protein kinase RPK2"/>
    <property type="match status" value="1"/>
</dbReference>
<evidence type="ECO:0000256" key="12">
    <source>
        <dbReference type="ARBA" id="ARBA00022737"/>
    </source>
</evidence>
<dbReference type="Gene3D" id="3.30.200.20">
    <property type="entry name" value="Phosphorylase Kinase, domain 1"/>
    <property type="match status" value="1"/>
</dbReference>
<dbReference type="Pfam" id="PF08263">
    <property type="entry name" value="LRRNT_2"/>
    <property type="match status" value="1"/>
</dbReference>
<keyword evidence="28" id="KW-1185">Reference proteome</keyword>
<dbReference type="Gene3D" id="3.80.10.10">
    <property type="entry name" value="Ribonuclease Inhibitor"/>
    <property type="match status" value="4"/>
</dbReference>
<evidence type="ECO:0000256" key="20">
    <source>
        <dbReference type="ARBA" id="ARBA00047899"/>
    </source>
</evidence>
<feature type="signal peptide" evidence="25">
    <location>
        <begin position="1"/>
        <end position="29"/>
    </location>
</feature>
<evidence type="ECO:0000256" key="11">
    <source>
        <dbReference type="ARBA" id="ARBA00022729"/>
    </source>
</evidence>
<keyword evidence="10 24" id="KW-0812">Transmembrane</keyword>
<dbReference type="InterPro" id="IPR011009">
    <property type="entry name" value="Kinase-like_dom_sf"/>
</dbReference>
<evidence type="ECO:0000256" key="9">
    <source>
        <dbReference type="ARBA" id="ARBA00022679"/>
    </source>
</evidence>
<reference evidence="27 28" key="1">
    <citation type="submission" date="2020-08" db="EMBL/GenBank/DDBJ databases">
        <title>Plant Genome Project.</title>
        <authorList>
            <person name="Zhang R.-G."/>
        </authorList>
    </citation>
    <scope>NUCLEOTIDE SEQUENCE [LARGE SCALE GENOMIC DNA]</scope>
    <source>
        <tissue evidence="27">Rhizome</tissue>
    </source>
</reference>
<feature type="domain" description="Protein kinase" evidence="26">
    <location>
        <begin position="837"/>
        <end position="1130"/>
    </location>
</feature>
<evidence type="ECO:0000256" key="3">
    <source>
        <dbReference type="ARBA" id="ARBA00012513"/>
    </source>
</evidence>
<dbReference type="SMART" id="SM00220">
    <property type="entry name" value="S_TKc"/>
    <property type="match status" value="1"/>
</dbReference>
<dbReference type="GO" id="GO:0004674">
    <property type="term" value="F:protein serine/threonine kinase activity"/>
    <property type="evidence" value="ECO:0007669"/>
    <property type="project" value="UniProtKB-KW"/>
</dbReference>
<evidence type="ECO:0000313" key="28">
    <source>
        <dbReference type="Proteomes" id="UP000734854"/>
    </source>
</evidence>
<evidence type="ECO:0000256" key="10">
    <source>
        <dbReference type="ARBA" id="ARBA00022692"/>
    </source>
</evidence>
<evidence type="ECO:0000256" key="22">
    <source>
        <dbReference type="PROSITE-ProRule" id="PRU10141"/>
    </source>
</evidence>
<keyword evidence="6" id="KW-0723">Serine/threonine-protein kinase</keyword>
<dbReference type="PROSITE" id="PS51257">
    <property type="entry name" value="PROKAR_LIPOPROTEIN"/>
    <property type="match status" value="1"/>
</dbReference>
<evidence type="ECO:0000256" key="5">
    <source>
        <dbReference type="ARBA" id="ARBA00022475"/>
    </source>
</evidence>
<dbReference type="GO" id="GO:0005886">
    <property type="term" value="C:plasma membrane"/>
    <property type="evidence" value="ECO:0007669"/>
    <property type="project" value="UniProtKB-SubCell"/>
</dbReference>
<dbReference type="FunFam" id="1.10.510.10:FF:000192">
    <property type="entry name" value="LRR receptor-like serine/threonine-protein kinase RPK2"/>
    <property type="match status" value="1"/>
</dbReference>
<dbReference type="AlphaFoldDB" id="A0A8J5FJP9"/>
<keyword evidence="17 24" id="KW-0472">Membrane</keyword>
<keyword evidence="11 25" id="KW-0732">Signal</keyword>
<comment type="caution">
    <text evidence="27">The sequence shown here is derived from an EMBL/GenBank/DDBJ whole genome shotgun (WGS) entry which is preliminary data.</text>
</comment>
<evidence type="ECO:0000256" key="8">
    <source>
        <dbReference type="ARBA" id="ARBA00022614"/>
    </source>
</evidence>
<keyword evidence="12" id="KW-0677">Repeat</keyword>
<evidence type="ECO:0000256" key="23">
    <source>
        <dbReference type="SAM" id="MobiDB-lite"/>
    </source>
</evidence>
<evidence type="ECO:0000256" key="21">
    <source>
        <dbReference type="ARBA" id="ARBA00048679"/>
    </source>
</evidence>
<dbReference type="Pfam" id="PF00560">
    <property type="entry name" value="LRR_1"/>
    <property type="match status" value="6"/>
</dbReference>
<evidence type="ECO:0000256" key="7">
    <source>
        <dbReference type="ARBA" id="ARBA00022553"/>
    </source>
</evidence>
<dbReference type="GO" id="GO:0048508">
    <property type="term" value="P:embryonic meristem development"/>
    <property type="evidence" value="ECO:0007669"/>
    <property type="project" value="UniProtKB-ARBA"/>
</dbReference>
<dbReference type="PRINTS" id="PR00019">
    <property type="entry name" value="LEURICHRPT"/>
</dbReference>
<dbReference type="PROSITE" id="PS00107">
    <property type="entry name" value="PROTEIN_KINASE_ATP"/>
    <property type="match status" value="1"/>
</dbReference>
<evidence type="ECO:0000256" key="2">
    <source>
        <dbReference type="ARBA" id="ARBA00008684"/>
    </source>
</evidence>
<name>A0A8J5FJP9_ZINOF</name>
<evidence type="ECO:0000256" key="25">
    <source>
        <dbReference type="SAM" id="SignalP"/>
    </source>
</evidence>
<evidence type="ECO:0000256" key="16">
    <source>
        <dbReference type="ARBA" id="ARBA00022989"/>
    </source>
</evidence>
<evidence type="ECO:0000259" key="26">
    <source>
        <dbReference type="PROSITE" id="PS50011"/>
    </source>
</evidence>
<keyword evidence="9" id="KW-0808">Transferase</keyword>
<evidence type="ECO:0000256" key="15">
    <source>
        <dbReference type="ARBA" id="ARBA00022840"/>
    </source>
</evidence>
<feature type="compositionally biased region" description="Low complexity" evidence="23">
    <location>
        <begin position="751"/>
        <end position="761"/>
    </location>
</feature>
<dbReference type="InterPro" id="IPR003591">
    <property type="entry name" value="Leu-rich_rpt_typical-subtyp"/>
</dbReference>
<dbReference type="GO" id="GO:0009414">
    <property type="term" value="P:response to water deprivation"/>
    <property type="evidence" value="ECO:0007669"/>
    <property type="project" value="UniProtKB-ARBA"/>
</dbReference>
<feature type="binding site" evidence="22">
    <location>
        <position position="865"/>
    </location>
    <ligand>
        <name>ATP</name>
        <dbReference type="ChEBI" id="CHEBI:30616"/>
    </ligand>
</feature>
<dbReference type="Gene3D" id="1.10.510.10">
    <property type="entry name" value="Transferase(Phosphotransferase) domain 1"/>
    <property type="match status" value="1"/>
</dbReference>
<evidence type="ECO:0000256" key="6">
    <source>
        <dbReference type="ARBA" id="ARBA00022527"/>
    </source>
</evidence>
<evidence type="ECO:0000256" key="4">
    <source>
        <dbReference type="ARBA" id="ARBA00022473"/>
    </source>
</evidence>
<protein>
    <recommendedName>
        <fullName evidence="3">non-specific serine/threonine protein kinase</fullName>
        <ecNumber evidence="3">2.7.11.1</ecNumber>
    </recommendedName>
</protein>
<feature type="transmembrane region" description="Helical" evidence="24">
    <location>
        <begin position="773"/>
        <end position="795"/>
    </location>
</feature>
<dbReference type="InterPro" id="IPR013210">
    <property type="entry name" value="LRR_N_plant-typ"/>
</dbReference>
<keyword evidence="4" id="KW-0217">Developmental protein</keyword>
<dbReference type="PANTHER" id="PTHR48056:SF63">
    <property type="entry name" value="PROTEIN KINASE DOMAIN-CONTAINING PROTEIN"/>
    <property type="match status" value="1"/>
</dbReference>
<dbReference type="PROSITE" id="PS00108">
    <property type="entry name" value="PROTEIN_KINASE_ST"/>
    <property type="match status" value="1"/>
</dbReference>
<evidence type="ECO:0000256" key="24">
    <source>
        <dbReference type="SAM" id="Phobius"/>
    </source>
</evidence>
<dbReference type="InterPro" id="IPR017441">
    <property type="entry name" value="Protein_kinase_ATP_BS"/>
</dbReference>
<dbReference type="InterPro" id="IPR032675">
    <property type="entry name" value="LRR_dom_sf"/>
</dbReference>
<dbReference type="FunFam" id="3.80.10.10:FF:000275">
    <property type="entry name" value="Leucine-rich repeat receptor-like protein kinase"/>
    <property type="match status" value="1"/>
</dbReference>
<evidence type="ECO:0000256" key="17">
    <source>
        <dbReference type="ARBA" id="ARBA00023136"/>
    </source>
</evidence>
<dbReference type="FunFam" id="3.80.10.10:FF:000369">
    <property type="entry name" value="LRR receptor-like serine/threonine-protein kinase RPK2"/>
    <property type="match status" value="1"/>
</dbReference>
<dbReference type="GO" id="GO:0009942">
    <property type="term" value="P:longitudinal axis specification"/>
    <property type="evidence" value="ECO:0007669"/>
    <property type="project" value="UniProtKB-ARBA"/>
</dbReference>
<gene>
    <name evidence="27" type="ORF">ZIOFF_050069</name>
</gene>
<keyword evidence="8" id="KW-0433">Leucine-rich repeat</keyword>
<accession>A0A8J5FJP9</accession>
<keyword evidence="16 24" id="KW-1133">Transmembrane helix</keyword>
<feature type="region of interest" description="Disordered" evidence="23">
    <location>
        <begin position="737"/>
        <end position="761"/>
    </location>
</feature>
<keyword evidence="19" id="KW-0325">Glycoprotein</keyword>
<dbReference type="FunFam" id="3.80.10.10:FF:000041">
    <property type="entry name" value="LRR receptor-like serine/threonine-protein kinase ERECTA"/>
    <property type="match status" value="1"/>
</dbReference>
<proteinExistence type="inferred from homology"/>
<keyword evidence="5" id="KW-1003">Cell membrane</keyword>
<evidence type="ECO:0000313" key="27">
    <source>
        <dbReference type="EMBL" id="KAG6488818.1"/>
    </source>
</evidence>
<dbReference type="EC" id="2.7.11.1" evidence="3"/>
<dbReference type="InterPro" id="IPR008271">
    <property type="entry name" value="Ser/Thr_kinase_AS"/>
</dbReference>
<comment type="catalytic activity">
    <reaction evidence="20">
        <text>L-threonyl-[protein] + ATP = O-phospho-L-threonyl-[protein] + ADP + H(+)</text>
        <dbReference type="Rhea" id="RHEA:46608"/>
        <dbReference type="Rhea" id="RHEA-COMP:11060"/>
        <dbReference type="Rhea" id="RHEA-COMP:11605"/>
        <dbReference type="ChEBI" id="CHEBI:15378"/>
        <dbReference type="ChEBI" id="CHEBI:30013"/>
        <dbReference type="ChEBI" id="CHEBI:30616"/>
        <dbReference type="ChEBI" id="CHEBI:61977"/>
        <dbReference type="ChEBI" id="CHEBI:456216"/>
        <dbReference type="EC" id="2.7.11.1"/>
    </reaction>
</comment>
<keyword evidence="13 22" id="KW-0547">Nucleotide-binding</keyword>
<dbReference type="InterPro" id="IPR001611">
    <property type="entry name" value="Leu-rich_rpt"/>
</dbReference>
<comment type="subcellular location">
    <subcellularLocation>
        <location evidence="1">Cell membrane</location>
        <topology evidence="1">Single-pass type I membrane protein</topology>
    </subcellularLocation>
</comment>
<evidence type="ECO:0000256" key="13">
    <source>
        <dbReference type="ARBA" id="ARBA00022741"/>
    </source>
</evidence>
<dbReference type="GO" id="GO:0009945">
    <property type="term" value="P:radial axis specification"/>
    <property type="evidence" value="ECO:0007669"/>
    <property type="project" value="UniProtKB-ARBA"/>
</dbReference>
<dbReference type="InterPro" id="IPR000719">
    <property type="entry name" value="Prot_kinase_dom"/>
</dbReference>
<evidence type="ECO:0000256" key="14">
    <source>
        <dbReference type="ARBA" id="ARBA00022777"/>
    </source>
</evidence>
<dbReference type="Pfam" id="PF13855">
    <property type="entry name" value="LRR_8"/>
    <property type="match status" value="2"/>
</dbReference>
<dbReference type="EMBL" id="JACMSC010000014">
    <property type="protein sequence ID" value="KAG6488818.1"/>
    <property type="molecule type" value="Genomic_DNA"/>
</dbReference>
<dbReference type="SMART" id="SM00369">
    <property type="entry name" value="LRR_TYP"/>
    <property type="match status" value="8"/>
</dbReference>
<keyword evidence="15 22" id="KW-0067">ATP-binding</keyword>
<evidence type="ECO:0000256" key="19">
    <source>
        <dbReference type="ARBA" id="ARBA00023180"/>
    </source>
</evidence>
<keyword evidence="14" id="KW-0418">Kinase</keyword>
<organism evidence="27 28">
    <name type="scientific">Zingiber officinale</name>
    <name type="common">Ginger</name>
    <name type="synonym">Amomum zingiber</name>
    <dbReference type="NCBI Taxonomy" id="94328"/>
    <lineage>
        <taxon>Eukaryota</taxon>
        <taxon>Viridiplantae</taxon>
        <taxon>Streptophyta</taxon>
        <taxon>Embryophyta</taxon>
        <taxon>Tracheophyta</taxon>
        <taxon>Spermatophyta</taxon>
        <taxon>Magnoliopsida</taxon>
        <taxon>Liliopsida</taxon>
        <taxon>Zingiberales</taxon>
        <taxon>Zingiberaceae</taxon>
        <taxon>Zingiber</taxon>
    </lineage>
</organism>
<dbReference type="Pfam" id="PF00069">
    <property type="entry name" value="Pkinase"/>
    <property type="match status" value="1"/>
</dbReference>
<keyword evidence="18" id="KW-0675">Receptor</keyword>
<evidence type="ECO:0000256" key="18">
    <source>
        <dbReference type="ARBA" id="ARBA00023170"/>
    </source>
</evidence>
<dbReference type="SUPFAM" id="SSF52058">
    <property type="entry name" value="L domain-like"/>
    <property type="match status" value="2"/>
</dbReference>
<dbReference type="GO" id="GO:0005524">
    <property type="term" value="F:ATP binding"/>
    <property type="evidence" value="ECO:0007669"/>
    <property type="project" value="UniProtKB-UniRule"/>
</dbReference>
<feature type="transmembrane region" description="Helical" evidence="24">
    <location>
        <begin position="815"/>
        <end position="837"/>
    </location>
</feature>